<evidence type="ECO:0000256" key="1">
    <source>
        <dbReference type="SAM" id="SignalP"/>
    </source>
</evidence>
<dbReference type="RefSeq" id="WP_015025794.1">
    <property type="nucleotide sequence ID" value="NC_018721.1"/>
</dbReference>
<keyword evidence="3" id="KW-1185">Reference proteome</keyword>
<reference evidence="2" key="1">
    <citation type="submission" date="2006-03" db="EMBL/GenBank/DDBJ databases">
        <authorList>
            <person name="Bowman J."/>
            <person name="Ferriera S."/>
            <person name="Johnson J."/>
            <person name="Kravitz S."/>
            <person name="Halpern A."/>
            <person name="Remington K."/>
            <person name="Beeson K."/>
            <person name="Tran B."/>
            <person name="Rogers Y.-H."/>
            <person name="Friedman R."/>
            <person name="Venter J.C."/>
        </authorList>
    </citation>
    <scope>NUCLEOTIDE SEQUENCE [LARGE SCALE GENOMIC DNA]</scope>
    <source>
        <strain evidence="2">ATCC 700755</strain>
    </source>
</reference>
<dbReference type="KEGG" id="ptq:P700755_003656"/>
<dbReference type="AlphaFoldDB" id="K4IKA2"/>
<organism evidence="2 3">
    <name type="scientific">Psychroflexus torquis (strain ATCC 700755 / CIP 106069 / ACAM 623)</name>
    <dbReference type="NCBI Taxonomy" id="313595"/>
    <lineage>
        <taxon>Bacteria</taxon>
        <taxon>Pseudomonadati</taxon>
        <taxon>Bacteroidota</taxon>
        <taxon>Flavobacteriia</taxon>
        <taxon>Flavobacteriales</taxon>
        <taxon>Flavobacteriaceae</taxon>
        <taxon>Psychroflexus</taxon>
    </lineage>
</organism>
<dbReference type="EMBL" id="CP003879">
    <property type="protein sequence ID" value="AFU70248.1"/>
    <property type="molecule type" value="Genomic_DNA"/>
</dbReference>
<dbReference type="HOGENOM" id="CLU_088170_0_0_10"/>
<feature type="chain" id="PRO_5003877833" description="Lipoprotein" evidence="1">
    <location>
        <begin position="21"/>
        <end position="268"/>
    </location>
</feature>
<dbReference type="Proteomes" id="UP000008514">
    <property type="component" value="Chromosome"/>
</dbReference>
<evidence type="ECO:0000313" key="2">
    <source>
        <dbReference type="EMBL" id="AFU70248.1"/>
    </source>
</evidence>
<keyword evidence="1" id="KW-0732">Signal</keyword>
<sequence>MKKASVYLGLIFLLFCYSCASEDENILLSDSNYFPLALDNSWTYENTSRENSNTITGRENLSISGVNAQNPQRFSFTKTVTNFSGVFTTILSSGEVFKQNGEQTIIFDGEYSVFLNDELPNFTIPLLGVILYDAALIQGDVLYSSLGEVERNINGFPVSLEYEINFTHAGFMDNMTVNGQTYSDVYSSKINLNLSASVFIVFSDFTILQEQNASTITNYYAKDIGLIKSDVSTDITFEDIPEQLNFEIPDVSIQSNQNLIDSSIDLNF</sequence>
<name>K4IKA2_PSYTT</name>
<gene>
    <name evidence="2" type="ordered locus">P700755_003656</name>
</gene>
<feature type="signal peptide" evidence="1">
    <location>
        <begin position="1"/>
        <end position="20"/>
    </location>
</feature>
<reference evidence="2" key="2">
    <citation type="submission" date="2012-09" db="EMBL/GenBank/DDBJ databases">
        <title>The complete sequence of Psychroflexus torquis an extreme psychrophile from sea-ice that is stimulated by light.</title>
        <authorList>
            <person name="Feng S."/>
            <person name="Powell S.M."/>
            <person name="Bowman J.P."/>
        </authorList>
    </citation>
    <scope>NUCLEOTIDE SEQUENCE [LARGE SCALE GENOMIC DNA]</scope>
    <source>
        <strain evidence="2">ATCC 700755</strain>
    </source>
</reference>
<proteinExistence type="predicted"/>
<dbReference type="eggNOG" id="ENOG5032WCC">
    <property type="taxonomic scope" value="Bacteria"/>
</dbReference>
<accession>K4IKA2</accession>
<evidence type="ECO:0008006" key="4">
    <source>
        <dbReference type="Google" id="ProtNLM"/>
    </source>
</evidence>
<dbReference type="OrthoDB" id="1435518at2"/>
<evidence type="ECO:0000313" key="3">
    <source>
        <dbReference type="Proteomes" id="UP000008514"/>
    </source>
</evidence>
<dbReference type="Gene3D" id="2.40.360.20">
    <property type="match status" value="1"/>
</dbReference>
<protein>
    <recommendedName>
        <fullName evidence="4">Lipoprotein</fullName>
    </recommendedName>
</protein>